<dbReference type="InterPro" id="IPR001680">
    <property type="entry name" value="WD40_rpt"/>
</dbReference>
<dbReference type="EMBL" id="KN835890">
    <property type="protein sequence ID" value="KIK33678.1"/>
    <property type="molecule type" value="Genomic_DNA"/>
</dbReference>
<evidence type="ECO:0000313" key="2">
    <source>
        <dbReference type="EMBL" id="KIK33678.1"/>
    </source>
</evidence>
<dbReference type="OrthoDB" id="6262491at2759"/>
<reference evidence="2 3" key="1">
    <citation type="submission" date="2014-04" db="EMBL/GenBank/DDBJ databases">
        <authorList>
            <consortium name="DOE Joint Genome Institute"/>
            <person name="Kuo A."/>
            <person name="Ruytinx J."/>
            <person name="Rineau F."/>
            <person name="Colpaert J."/>
            <person name="Kohler A."/>
            <person name="Nagy L.G."/>
            <person name="Floudas D."/>
            <person name="Copeland A."/>
            <person name="Barry K.W."/>
            <person name="Cichocki N."/>
            <person name="Veneault-Fourrey C."/>
            <person name="LaButti K."/>
            <person name="Lindquist E.A."/>
            <person name="Lipzen A."/>
            <person name="Lundell T."/>
            <person name="Morin E."/>
            <person name="Murat C."/>
            <person name="Sun H."/>
            <person name="Tunlid A."/>
            <person name="Henrissat B."/>
            <person name="Grigoriev I.V."/>
            <person name="Hibbett D.S."/>
            <person name="Martin F."/>
            <person name="Nordberg H.P."/>
            <person name="Cantor M.N."/>
            <person name="Hua S.X."/>
        </authorList>
    </citation>
    <scope>NUCLEOTIDE SEQUENCE [LARGE SCALE GENOMIC DNA]</scope>
    <source>
        <strain evidence="2 3">UH-Slu-Lm8-n1</strain>
    </source>
</reference>
<dbReference type="HOGENOM" id="CLU_192421_0_0_1"/>
<feature type="repeat" description="WD" evidence="1">
    <location>
        <begin position="14"/>
        <end position="55"/>
    </location>
</feature>
<protein>
    <submittedName>
        <fullName evidence="2">Uncharacterized protein</fullName>
    </submittedName>
</protein>
<evidence type="ECO:0000256" key="1">
    <source>
        <dbReference type="PROSITE-ProRule" id="PRU00221"/>
    </source>
</evidence>
<sequence>LKVCEVETGIVKKLQGHSQRISCMDISEDNMLLASGSWNSTVRIWSLETSKLVAGPFESDNWVGTVRLSTDLKKLAV</sequence>
<proteinExistence type="predicted"/>
<dbReference type="InterPro" id="IPR036322">
    <property type="entry name" value="WD40_repeat_dom_sf"/>
</dbReference>
<dbReference type="InterPro" id="IPR015943">
    <property type="entry name" value="WD40/YVTN_repeat-like_dom_sf"/>
</dbReference>
<dbReference type="SUPFAM" id="SSF50978">
    <property type="entry name" value="WD40 repeat-like"/>
    <property type="match status" value="1"/>
</dbReference>
<dbReference type="SMART" id="SM00320">
    <property type="entry name" value="WD40"/>
    <property type="match status" value="1"/>
</dbReference>
<accession>A0A0D0ANU4</accession>
<keyword evidence="1" id="KW-0853">WD repeat</keyword>
<dbReference type="InParanoid" id="A0A0D0ANU4"/>
<evidence type="ECO:0000313" key="3">
    <source>
        <dbReference type="Proteomes" id="UP000054485"/>
    </source>
</evidence>
<reference evidence="3" key="2">
    <citation type="submission" date="2015-01" db="EMBL/GenBank/DDBJ databases">
        <title>Evolutionary Origins and Diversification of the Mycorrhizal Mutualists.</title>
        <authorList>
            <consortium name="DOE Joint Genome Institute"/>
            <consortium name="Mycorrhizal Genomics Consortium"/>
            <person name="Kohler A."/>
            <person name="Kuo A."/>
            <person name="Nagy L.G."/>
            <person name="Floudas D."/>
            <person name="Copeland A."/>
            <person name="Barry K.W."/>
            <person name="Cichocki N."/>
            <person name="Veneault-Fourrey C."/>
            <person name="LaButti K."/>
            <person name="Lindquist E.A."/>
            <person name="Lipzen A."/>
            <person name="Lundell T."/>
            <person name="Morin E."/>
            <person name="Murat C."/>
            <person name="Riley R."/>
            <person name="Ohm R."/>
            <person name="Sun H."/>
            <person name="Tunlid A."/>
            <person name="Henrissat B."/>
            <person name="Grigoriev I.V."/>
            <person name="Hibbett D.S."/>
            <person name="Martin F."/>
        </authorList>
    </citation>
    <scope>NUCLEOTIDE SEQUENCE [LARGE SCALE GENOMIC DNA]</scope>
    <source>
        <strain evidence="3">UH-Slu-Lm8-n1</strain>
    </source>
</reference>
<dbReference type="Pfam" id="PF00400">
    <property type="entry name" value="WD40"/>
    <property type="match status" value="1"/>
</dbReference>
<dbReference type="PROSITE" id="PS50294">
    <property type="entry name" value="WD_REPEATS_REGION"/>
    <property type="match status" value="1"/>
</dbReference>
<dbReference type="PROSITE" id="PS50082">
    <property type="entry name" value="WD_REPEATS_2"/>
    <property type="match status" value="1"/>
</dbReference>
<feature type="non-terminal residue" evidence="2">
    <location>
        <position position="1"/>
    </location>
</feature>
<dbReference type="AlphaFoldDB" id="A0A0D0ANU4"/>
<feature type="non-terminal residue" evidence="2">
    <location>
        <position position="77"/>
    </location>
</feature>
<name>A0A0D0ANU4_9AGAM</name>
<dbReference type="Gene3D" id="2.130.10.10">
    <property type="entry name" value="YVTN repeat-like/Quinoprotein amine dehydrogenase"/>
    <property type="match status" value="1"/>
</dbReference>
<keyword evidence="3" id="KW-1185">Reference proteome</keyword>
<gene>
    <name evidence="2" type="ORF">CY34DRAFT_33548</name>
</gene>
<dbReference type="STRING" id="930992.A0A0D0ANU4"/>
<organism evidence="2 3">
    <name type="scientific">Suillus luteus UH-Slu-Lm8-n1</name>
    <dbReference type="NCBI Taxonomy" id="930992"/>
    <lineage>
        <taxon>Eukaryota</taxon>
        <taxon>Fungi</taxon>
        <taxon>Dikarya</taxon>
        <taxon>Basidiomycota</taxon>
        <taxon>Agaricomycotina</taxon>
        <taxon>Agaricomycetes</taxon>
        <taxon>Agaricomycetidae</taxon>
        <taxon>Boletales</taxon>
        <taxon>Suillineae</taxon>
        <taxon>Suillaceae</taxon>
        <taxon>Suillus</taxon>
    </lineage>
</organism>
<dbReference type="Proteomes" id="UP000054485">
    <property type="component" value="Unassembled WGS sequence"/>
</dbReference>